<keyword evidence="2" id="KW-1185">Reference proteome</keyword>
<proteinExistence type="predicted"/>
<accession>A0ABS1CFK8</accession>
<dbReference type="Gene3D" id="3.40.109.10">
    <property type="entry name" value="NADH Oxidase"/>
    <property type="match status" value="1"/>
</dbReference>
<dbReference type="Proteomes" id="UP000748752">
    <property type="component" value="Unassembled WGS sequence"/>
</dbReference>
<organism evidence="1 2">
    <name type="scientific">Thiohalocapsa halophila</name>
    <dbReference type="NCBI Taxonomy" id="69359"/>
    <lineage>
        <taxon>Bacteria</taxon>
        <taxon>Pseudomonadati</taxon>
        <taxon>Pseudomonadota</taxon>
        <taxon>Gammaproteobacteria</taxon>
        <taxon>Chromatiales</taxon>
        <taxon>Chromatiaceae</taxon>
        <taxon>Thiohalocapsa</taxon>
    </lineage>
</organism>
<evidence type="ECO:0008006" key="3">
    <source>
        <dbReference type="Google" id="ProtNLM"/>
    </source>
</evidence>
<dbReference type="RefSeq" id="WP_200235822.1">
    <property type="nucleotide sequence ID" value="NZ_NRRV01000015.1"/>
</dbReference>
<dbReference type="SUPFAM" id="SSF55469">
    <property type="entry name" value="FMN-dependent nitroreductase-like"/>
    <property type="match status" value="2"/>
</dbReference>
<comment type="caution">
    <text evidence="1">The sequence shown here is derived from an EMBL/GenBank/DDBJ whole genome shotgun (WGS) entry which is preliminary data.</text>
</comment>
<reference evidence="1 2" key="1">
    <citation type="journal article" date="2020" name="Microorganisms">
        <title>Osmotic Adaptation and Compatible Solute Biosynthesis of Phototrophic Bacteria as Revealed from Genome Analyses.</title>
        <authorList>
            <person name="Imhoff J.F."/>
            <person name="Rahn T."/>
            <person name="Kunzel S."/>
            <person name="Keller A."/>
            <person name="Neulinger S.C."/>
        </authorList>
    </citation>
    <scope>NUCLEOTIDE SEQUENCE [LARGE SCALE GENOMIC DNA]</scope>
    <source>
        <strain evidence="1 2">DSM 6210</strain>
    </source>
</reference>
<evidence type="ECO:0000313" key="2">
    <source>
        <dbReference type="Proteomes" id="UP000748752"/>
    </source>
</evidence>
<dbReference type="InterPro" id="IPR050627">
    <property type="entry name" value="Nitroreductase/BluB"/>
</dbReference>
<dbReference type="PANTHER" id="PTHR23026:SF123">
    <property type="entry name" value="NAD(P)H NITROREDUCTASE RV3131-RELATED"/>
    <property type="match status" value="1"/>
</dbReference>
<dbReference type="InterPro" id="IPR000415">
    <property type="entry name" value="Nitroreductase-like"/>
</dbReference>
<gene>
    <name evidence="1" type="ORF">CKO31_08035</name>
</gene>
<dbReference type="PANTHER" id="PTHR23026">
    <property type="entry name" value="NADPH NITROREDUCTASE"/>
    <property type="match status" value="1"/>
</dbReference>
<dbReference type="EMBL" id="NRRV01000015">
    <property type="protein sequence ID" value="MBK1630692.1"/>
    <property type="molecule type" value="Genomic_DNA"/>
</dbReference>
<name>A0ABS1CFK8_9GAMM</name>
<sequence>MLSPYETAVAAQRRPALEHADGPLDLRELVRLATLAASSHNTQPWRFRLGAAAIAVVPDFERRCPVVDPDDAHLFRSLGCAAENLVQAAAAQGHAATVHFDAPEQCLTVRFEPSAGLGPTPLSRALVHRQCTRRPFDGRPIAADAGALLEQAGTVGRARTRLIDSPALRDTIIDYVRAGDVAQLTDSAFRRELIHWLRLNDAEALATGDGLAARTSGQPSLPRWLARPLLRFVLTGQGQADTDTANIRSSPLLAAVLAADDSPAAWVDAGRAYERLALQATALGIRSAFINQPVEVPSLREPLRRALGLAGETAQLLLRLGHGPVAPYSLRRPVEAVIEVDA</sequence>
<evidence type="ECO:0000313" key="1">
    <source>
        <dbReference type="EMBL" id="MBK1630692.1"/>
    </source>
</evidence>
<dbReference type="NCBIfam" id="NF047509">
    <property type="entry name" value="Rv3131_FMN_oxido"/>
    <property type="match status" value="1"/>
</dbReference>
<protein>
    <recommendedName>
        <fullName evidence="3">Nitroreductase</fullName>
    </recommendedName>
</protein>